<accession>A0ABD1QED5</accession>
<evidence type="ECO:0000313" key="14">
    <source>
        <dbReference type="Proteomes" id="UP001604277"/>
    </source>
</evidence>
<protein>
    <submittedName>
        <fullName evidence="13">Inactive receptor-like protein kinase</fullName>
    </submittedName>
</protein>
<dbReference type="GO" id="GO:0016020">
    <property type="term" value="C:membrane"/>
    <property type="evidence" value="ECO:0007669"/>
    <property type="project" value="UniProtKB-SubCell"/>
</dbReference>
<evidence type="ECO:0000256" key="5">
    <source>
        <dbReference type="ARBA" id="ARBA00022737"/>
    </source>
</evidence>
<keyword evidence="6 10" id="KW-1133">Transmembrane helix</keyword>
<dbReference type="InterPro" id="IPR046959">
    <property type="entry name" value="PRK1-6/SRF4-like"/>
</dbReference>
<reference evidence="14" key="1">
    <citation type="submission" date="2024-07" db="EMBL/GenBank/DDBJ databases">
        <title>Two chromosome-level genome assemblies of Korean endemic species Abeliophyllum distichum and Forsythia ovata (Oleaceae).</title>
        <authorList>
            <person name="Jang H."/>
        </authorList>
    </citation>
    <scope>NUCLEOTIDE SEQUENCE [LARGE SCALE GENOMIC DNA]</scope>
</reference>
<feature type="signal peptide" evidence="11">
    <location>
        <begin position="1"/>
        <end position="25"/>
    </location>
</feature>
<keyword evidence="14" id="KW-1185">Reference proteome</keyword>
<keyword evidence="8" id="KW-0325">Glycoprotein</keyword>
<evidence type="ECO:0000256" key="9">
    <source>
        <dbReference type="SAM" id="MobiDB-lite"/>
    </source>
</evidence>
<feature type="domain" description="Protein kinase" evidence="12">
    <location>
        <begin position="302"/>
        <end position="562"/>
    </location>
</feature>
<dbReference type="Proteomes" id="UP001604277">
    <property type="component" value="Unassembled WGS sequence"/>
</dbReference>
<evidence type="ECO:0000256" key="3">
    <source>
        <dbReference type="ARBA" id="ARBA00022692"/>
    </source>
</evidence>
<keyword evidence="5" id="KW-0677">Repeat</keyword>
<evidence type="ECO:0000256" key="1">
    <source>
        <dbReference type="ARBA" id="ARBA00004370"/>
    </source>
</evidence>
<dbReference type="Gene3D" id="3.30.200.20">
    <property type="entry name" value="Phosphorylase Kinase, domain 1"/>
    <property type="match status" value="1"/>
</dbReference>
<dbReference type="InterPro" id="IPR032675">
    <property type="entry name" value="LRR_dom_sf"/>
</dbReference>
<dbReference type="Pfam" id="PF00069">
    <property type="entry name" value="Pkinase"/>
    <property type="match status" value="1"/>
</dbReference>
<dbReference type="AlphaFoldDB" id="A0ABD1QED5"/>
<keyword evidence="4 11" id="KW-0732">Signal</keyword>
<keyword evidence="7 10" id="KW-0472">Membrane</keyword>
<proteinExistence type="predicted"/>
<dbReference type="EMBL" id="JBFOLJ010000015">
    <property type="protein sequence ID" value="KAL2473096.1"/>
    <property type="molecule type" value="Genomic_DNA"/>
</dbReference>
<evidence type="ECO:0000256" key="4">
    <source>
        <dbReference type="ARBA" id="ARBA00022729"/>
    </source>
</evidence>
<evidence type="ECO:0000256" key="6">
    <source>
        <dbReference type="ARBA" id="ARBA00022989"/>
    </source>
</evidence>
<comment type="caution">
    <text evidence="13">The sequence shown here is derived from an EMBL/GenBank/DDBJ whole genome shotgun (WGS) entry which is preliminary data.</text>
</comment>
<dbReference type="FunFam" id="3.80.10.10:FF:000041">
    <property type="entry name" value="LRR receptor-like serine/threonine-protein kinase ERECTA"/>
    <property type="match status" value="1"/>
</dbReference>
<dbReference type="PANTHER" id="PTHR48007">
    <property type="entry name" value="LEUCINE-RICH REPEAT RECEPTOR-LIKE PROTEIN KINASE PXC1"/>
    <property type="match status" value="1"/>
</dbReference>
<dbReference type="InterPro" id="IPR011009">
    <property type="entry name" value="Kinase-like_dom_sf"/>
</dbReference>
<evidence type="ECO:0000313" key="13">
    <source>
        <dbReference type="EMBL" id="KAL2473096.1"/>
    </source>
</evidence>
<dbReference type="InterPro" id="IPR001611">
    <property type="entry name" value="Leu-rich_rpt"/>
</dbReference>
<keyword evidence="3 10" id="KW-0812">Transmembrane</keyword>
<dbReference type="PROSITE" id="PS50011">
    <property type="entry name" value="PROTEIN_KINASE_DOM"/>
    <property type="match status" value="1"/>
</dbReference>
<dbReference type="InterPro" id="IPR000719">
    <property type="entry name" value="Prot_kinase_dom"/>
</dbReference>
<evidence type="ECO:0000256" key="8">
    <source>
        <dbReference type="ARBA" id="ARBA00023180"/>
    </source>
</evidence>
<dbReference type="PRINTS" id="PR00019">
    <property type="entry name" value="LEURICHRPT"/>
</dbReference>
<name>A0ABD1QED5_9LAMI</name>
<dbReference type="SUPFAM" id="SSF52058">
    <property type="entry name" value="L domain-like"/>
    <property type="match status" value="1"/>
</dbReference>
<feature type="transmembrane region" description="Helical" evidence="10">
    <location>
        <begin position="225"/>
        <end position="248"/>
    </location>
</feature>
<evidence type="ECO:0000259" key="12">
    <source>
        <dbReference type="PROSITE" id="PS50011"/>
    </source>
</evidence>
<evidence type="ECO:0000256" key="11">
    <source>
        <dbReference type="SAM" id="SignalP"/>
    </source>
</evidence>
<feature type="chain" id="PRO_5044840677" evidence="11">
    <location>
        <begin position="26"/>
        <end position="601"/>
    </location>
</feature>
<gene>
    <name evidence="13" type="ORF">Fot_48832</name>
</gene>
<dbReference type="Pfam" id="PF13855">
    <property type="entry name" value="LRR_8"/>
    <property type="match status" value="1"/>
</dbReference>
<keyword evidence="2" id="KW-0433">Leucine-rich repeat</keyword>
<evidence type="ECO:0000256" key="2">
    <source>
        <dbReference type="ARBA" id="ARBA00022614"/>
    </source>
</evidence>
<dbReference type="SUPFAM" id="SSF56112">
    <property type="entry name" value="Protein kinase-like (PK-like)"/>
    <property type="match status" value="1"/>
</dbReference>
<dbReference type="PANTHER" id="PTHR48007:SF77">
    <property type="entry name" value="PROTEIN KINASE DOMAIN-CONTAINING PROTEIN"/>
    <property type="match status" value="1"/>
</dbReference>
<dbReference type="Gene3D" id="3.80.10.10">
    <property type="entry name" value="Ribonuclease Inhibitor"/>
    <property type="match status" value="1"/>
</dbReference>
<comment type="subcellular location">
    <subcellularLocation>
        <location evidence="1">Membrane</location>
    </subcellularLocation>
</comment>
<evidence type="ECO:0000256" key="7">
    <source>
        <dbReference type="ARBA" id="ARBA00023136"/>
    </source>
</evidence>
<sequence>MELVLLLRVLVSIASIALLVTSCNGGKFSESTSLLNFIRAVDPENVLRIERNRIVSDPCSYKWKGVKCNSGGTTVIEIRLVNLSLTGILDVESLCKLPNLELLSLAGNSIKGTIPDSISKCKSLTYLDLSRNSLSGSIPTALTKLKSLRTLDISQNHFTGRVTTCRSSKRSFSCLQNGLITQDLKQNRANLSTFQENVPRKALSESSPDTNPETEHHKSHTKRGLWILLGIGIVILVLVLLFTITRAVKRARDKKILKALANTPSKTPPIKAADEVQPQQRRTELVFFVEPEERFKLEDLLEATAGLRTKGLCSSLYIVQLKNNAIFAVKRLKKLRVSFEVFGQTMRKIGNLKHPNILPLVAYNSTKEEKLLIYKYQRNESLLTLLANYNEGKRIFSWKLRLSIAAGIAEGLNFIYRPDNDEIIPHGNIKLSNILLNDDEEPLISEYGYSRFLDPSKDCLFKSKGYTAPEKRLTEKSDVFSFGVVLLELLTGKIVENNGIDLPRWVKSTVREEWTVEVFDKEVAEIEMYAIPLLNVALKCVSHRHRERPTIAEVREKIAEVVSSLEDLSSSSMASSEFSQLVLIPSVTPETLSTGGSKSNQ</sequence>
<feature type="region of interest" description="Disordered" evidence="9">
    <location>
        <begin position="195"/>
        <end position="217"/>
    </location>
</feature>
<organism evidence="13 14">
    <name type="scientific">Forsythia ovata</name>
    <dbReference type="NCBI Taxonomy" id="205694"/>
    <lineage>
        <taxon>Eukaryota</taxon>
        <taxon>Viridiplantae</taxon>
        <taxon>Streptophyta</taxon>
        <taxon>Embryophyta</taxon>
        <taxon>Tracheophyta</taxon>
        <taxon>Spermatophyta</taxon>
        <taxon>Magnoliopsida</taxon>
        <taxon>eudicotyledons</taxon>
        <taxon>Gunneridae</taxon>
        <taxon>Pentapetalae</taxon>
        <taxon>asterids</taxon>
        <taxon>lamiids</taxon>
        <taxon>Lamiales</taxon>
        <taxon>Oleaceae</taxon>
        <taxon>Forsythieae</taxon>
        <taxon>Forsythia</taxon>
    </lineage>
</organism>
<evidence type="ECO:0000256" key="10">
    <source>
        <dbReference type="SAM" id="Phobius"/>
    </source>
</evidence>
<dbReference type="Gene3D" id="1.10.510.10">
    <property type="entry name" value="Transferase(Phosphotransferase) domain 1"/>
    <property type="match status" value="1"/>
</dbReference>